<dbReference type="AlphaFoldDB" id="A0A090VTZ7"/>
<dbReference type="GO" id="GO:0071555">
    <property type="term" value="P:cell wall organization"/>
    <property type="evidence" value="ECO:0007669"/>
    <property type="project" value="InterPro"/>
</dbReference>
<dbReference type="SUPFAM" id="SSF49354">
    <property type="entry name" value="PapD-like"/>
    <property type="match status" value="1"/>
</dbReference>
<dbReference type="EMBL" id="BBMZ01000012">
    <property type="protein sequence ID" value="GAL58657.1"/>
    <property type="molecule type" value="Genomic_DNA"/>
</dbReference>
<keyword evidence="9" id="KW-1185">Reference proteome</keyword>
<dbReference type="PROSITE" id="PS00635">
    <property type="entry name" value="PILI_CHAPERONE"/>
    <property type="match status" value="1"/>
</dbReference>
<comment type="subcellular location">
    <subcellularLocation>
        <location evidence="1 6">Periplasm</location>
    </subcellularLocation>
</comment>
<sequence>MKRILAALLALTALPAWSGVYIYGTRVIYPAAQKEVTVQLMNQGERSALVQAWIDDGDTQTPPEKLQVPFLLTPPVVKVKGNTGQQLKIKFIKANLPQDRESLYYLNVLDIPPNDASGAETNQLKFALQNRIKLIFRPTSVAGINKETFSKIHITRASNGLTVENTSANWLTIPEIKSTVKANKDTLLLAPHANVNLPGAPAANQYAVTLIDDYGNYLLENIKSN</sequence>
<dbReference type="InterPro" id="IPR036316">
    <property type="entry name" value="Pili_assmbl_chap_C_dom_sf"/>
</dbReference>
<comment type="similarity">
    <text evidence="2 6">Belongs to the periplasmic pilus chaperone family.</text>
</comment>
<evidence type="ECO:0000256" key="2">
    <source>
        <dbReference type="ARBA" id="ARBA00007399"/>
    </source>
</evidence>
<gene>
    <name evidence="8" type="primary">yehC</name>
    <name evidence="8" type="ORF">EV102420_12_01630</name>
</gene>
<dbReference type="STRING" id="1115515.EV102420_12_01630"/>
<dbReference type="GO" id="GO:0030288">
    <property type="term" value="C:outer membrane-bounded periplasmic space"/>
    <property type="evidence" value="ECO:0007669"/>
    <property type="project" value="InterPro"/>
</dbReference>
<evidence type="ECO:0000313" key="9">
    <source>
        <dbReference type="Proteomes" id="UP000029462"/>
    </source>
</evidence>
<proteinExistence type="inferred from homology"/>
<evidence type="ECO:0000256" key="6">
    <source>
        <dbReference type="RuleBase" id="RU003918"/>
    </source>
</evidence>
<evidence type="ECO:0000256" key="3">
    <source>
        <dbReference type="ARBA" id="ARBA00022729"/>
    </source>
</evidence>
<dbReference type="PANTHER" id="PTHR30251:SF10">
    <property type="entry name" value="FIMBRIAL CHAPERONE YEHC-RELATED"/>
    <property type="match status" value="1"/>
</dbReference>
<reference evidence="8 9" key="1">
    <citation type="submission" date="2014-09" db="EMBL/GenBank/DDBJ databases">
        <title>Whole genome shotgun sequence of Escherichia vulneris NBRC 102420.</title>
        <authorList>
            <person name="Yoshida Y."/>
            <person name="Hosoyama A."/>
            <person name="Tsuchikane K."/>
            <person name="Ohji S."/>
            <person name="Ichikawa N."/>
            <person name="Kimura A."/>
            <person name="Yamazoe A."/>
            <person name="Ezaki T."/>
            <person name="Fujita N."/>
        </authorList>
    </citation>
    <scope>NUCLEOTIDE SEQUENCE [LARGE SCALE GENOMIC DNA]</scope>
    <source>
        <strain evidence="8 9">NBRC 102420</strain>
    </source>
</reference>
<organism evidence="8 9">
    <name type="scientific">Pseudescherichia vulneris NBRC 102420</name>
    <dbReference type="NCBI Taxonomy" id="1115515"/>
    <lineage>
        <taxon>Bacteria</taxon>
        <taxon>Pseudomonadati</taxon>
        <taxon>Pseudomonadota</taxon>
        <taxon>Gammaproteobacteria</taxon>
        <taxon>Enterobacterales</taxon>
        <taxon>Enterobacteriaceae</taxon>
        <taxon>Pseudescherichia</taxon>
    </lineage>
</organism>
<feature type="domain" description="Pili assembly chaperone N-terminal" evidence="7">
    <location>
        <begin position="19"/>
        <end position="141"/>
    </location>
</feature>
<keyword evidence="3" id="KW-0732">Signal</keyword>
<evidence type="ECO:0000313" key="8">
    <source>
        <dbReference type="EMBL" id="GAL58657.1"/>
    </source>
</evidence>
<dbReference type="SUPFAM" id="SSF49584">
    <property type="entry name" value="Periplasmic chaperone C-domain"/>
    <property type="match status" value="1"/>
</dbReference>
<dbReference type="InterPro" id="IPR001829">
    <property type="entry name" value="Pili_assmbl_chaperone_bac"/>
</dbReference>
<accession>A0A090VTZ7</accession>
<keyword evidence="4" id="KW-0574">Periplasm</keyword>
<dbReference type="PANTHER" id="PTHR30251">
    <property type="entry name" value="PILUS ASSEMBLY CHAPERONE"/>
    <property type="match status" value="1"/>
</dbReference>
<dbReference type="InterPro" id="IPR050643">
    <property type="entry name" value="Periplasmic_pilus_chap"/>
</dbReference>
<protein>
    <submittedName>
        <fullName evidence="8">Putative fimbrial chaperone protein YehC</fullName>
    </submittedName>
</protein>
<keyword evidence="5 6" id="KW-0143">Chaperone</keyword>
<evidence type="ECO:0000256" key="5">
    <source>
        <dbReference type="ARBA" id="ARBA00023186"/>
    </source>
</evidence>
<dbReference type="Proteomes" id="UP000029462">
    <property type="component" value="Unassembled WGS sequence"/>
</dbReference>
<dbReference type="RefSeq" id="WP_042391760.1">
    <property type="nucleotide sequence ID" value="NZ_BBMZ01000012.1"/>
</dbReference>
<dbReference type="OrthoDB" id="9131059at2"/>
<name>A0A090VTZ7_PSEVU</name>
<comment type="caution">
    <text evidence="8">The sequence shown here is derived from an EMBL/GenBank/DDBJ whole genome shotgun (WGS) entry which is preliminary data.</text>
</comment>
<evidence type="ECO:0000259" key="7">
    <source>
        <dbReference type="Pfam" id="PF00345"/>
    </source>
</evidence>
<dbReference type="InterPro" id="IPR018046">
    <property type="entry name" value="Pili_assmbl_chaperone_CS"/>
</dbReference>
<evidence type="ECO:0000256" key="4">
    <source>
        <dbReference type="ARBA" id="ARBA00022764"/>
    </source>
</evidence>
<dbReference type="InterPro" id="IPR008962">
    <property type="entry name" value="PapD-like_sf"/>
</dbReference>
<dbReference type="Pfam" id="PF00345">
    <property type="entry name" value="PapD_N"/>
    <property type="match status" value="1"/>
</dbReference>
<dbReference type="Gene3D" id="2.60.40.10">
    <property type="entry name" value="Immunoglobulins"/>
    <property type="match status" value="2"/>
</dbReference>
<dbReference type="eggNOG" id="COG3121">
    <property type="taxonomic scope" value="Bacteria"/>
</dbReference>
<evidence type="ECO:0000256" key="1">
    <source>
        <dbReference type="ARBA" id="ARBA00004418"/>
    </source>
</evidence>
<dbReference type="InterPro" id="IPR016147">
    <property type="entry name" value="Pili_assmbl_chaperone_N"/>
</dbReference>
<dbReference type="InterPro" id="IPR013783">
    <property type="entry name" value="Ig-like_fold"/>
</dbReference>
<dbReference type="PRINTS" id="PR00969">
    <property type="entry name" value="CHAPERONPILI"/>
</dbReference>